<dbReference type="InterPro" id="IPR036097">
    <property type="entry name" value="HisK_dim/P_sf"/>
</dbReference>
<dbReference type="GO" id="GO:0005524">
    <property type="term" value="F:ATP binding"/>
    <property type="evidence" value="ECO:0007669"/>
    <property type="project" value="UniProtKB-KW"/>
</dbReference>
<feature type="modified residue" description="4-aspartylphosphate" evidence="12">
    <location>
        <position position="526"/>
    </location>
</feature>
<evidence type="ECO:0000256" key="3">
    <source>
        <dbReference type="ARBA" id="ARBA00012438"/>
    </source>
</evidence>
<dbReference type="InterPro" id="IPR036641">
    <property type="entry name" value="HPT_dom_sf"/>
</dbReference>
<evidence type="ECO:0000256" key="4">
    <source>
        <dbReference type="ARBA" id="ARBA00022553"/>
    </source>
</evidence>
<comment type="caution">
    <text evidence="16">The sequence shown here is derived from an EMBL/GenBank/DDBJ whole genome shotgun (WGS) entry which is preliminary data.</text>
</comment>
<dbReference type="Pfam" id="PF02518">
    <property type="entry name" value="HATPase_c"/>
    <property type="match status" value="1"/>
</dbReference>
<dbReference type="SMART" id="SM00387">
    <property type="entry name" value="HATPase_c"/>
    <property type="match status" value="1"/>
</dbReference>
<dbReference type="PROSITE" id="PS50109">
    <property type="entry name" value="HIS_KIN"/>
    <property type="match status" value="1"/>
</dbReference>
<dbReference type="InterPro" id="IPR003661">
    <property type="entry name" value="HisK_dim/P_dom"/>
</dbReference>
<feature type="transmembrane region" description="Helical" evidence="13">
    <location>
        <begin position="38"/>
        <end position="57"/>
    </location>
</feature>
<dbReference type="PROSITE" id="PS50110">
    <property type="entry name" value="RESPONSE_REGULATORY"/>
    <property type="match status" value="1"/>
</dbReference>
<dbReference type="CDD" id="cd16922">
    <property type="entry name" value="HATPase_EvgS-ArcB-TorS-like"/>
    <property type="match status" value="1"/>
</dbReference>
<dbReference type="SUPFAM" id="SSF47226">
    <property type="entry name" value="Histidine-containing phosphotransfer domain, HPT domain"/>
    <property type="match status" value="1"/>
</dbReference>
<dbReference type="Gene3D" id="3.40.50.2300">
    <property type="match status" value="1"/>
</dbReference>
<dbReference type="CDD" id="cd00082">
    <property type="entry name" value="HisKA"/>
    <property type="match status" value="1"/>
</dbReference>
<feature type="transmembrane region" description="Helical" evidence="13">
    <location>
        <begin position="150"/>
        <end position="166"/>
    </location>
</feature>
<dbReference type="PRINTS" id="PR00344">
    <property type="entry name" value="BCTRLSENSOR"/>
</dbReference>
<keyword evidence="11 13" id="KW-0472">Membrane</keyword>
<keyword evidence="9" id="KW-0067">ATP-binding</keyword>
<dbReference type="AlphaFoldDB" id="A0A936F3Q5"/>
<evidence type="ECO:0000256" key="5">
    <source>
        <dbReference type="ARBA" id="ARBA00022679"/>
    </source>
</evidence>
<evidence type="ECO:0000256" key="12">
    <source>
        <dbReference type="PROSITE-ProRule" id="PRU00169"/>
    </source>
</evidence>
<dbReference type="SUPFAM" id="SSF55874">
    <property type="entry name" value="ATPase domain of HSP90 chaperone/DNA topoisomerase II/histidine kinase"/>
    <property type="match status" value="1"/>
</dbReference>
<dbReference type="SUPFAM" id="SSF52172">
    <property type="entry name" value="CheY-like"/>
    <property type="match status" value="1"/>
</dbReference>
<dbReference type="InterPro" id="IPR011006">
    <property type="entry name" value="CheY-like_superfamily"/>
</dbReference>
<evidence type="ECO:0000313" key="17">
    <source>
        <dbReference type="Proteomes" id="UP000709959"/>
    </source>
</evidence>
<evidence type="ECO:0000256" key="6">
    <source>
        <dbReference type="ARBA" id="ARBA00022692"/>
    </source>
</evidence>
<keyword evidence="8" id="KW-0418">Kinase</keyword>
<dbReference type="Gene3D" id="3.30.565.10">
    <property type="entry name" value="Histidine kinase-like ATPase, C-terminal domain"/>
    <property type="match status" value="1"/>
</dbReference>
<evidence type="ECO:0000256" key="2">
    <source>
        <dbReference type="ARBA" id="ARBA00004370"/>
    </source>
</evidence>
<dbReference type="SMART" id="SM00388">
    <property type="entry name" value="HisKA"/>
    <property type="match status" value="1"/>
</dbReference>
<evidence type="ECO:0000256" key="10">
    <source>
        <dbReference type="ARBA" id="ARBA00022989"/>
    </source>
</evidence>
<reference evidence="16 17" key="1">
    <citation type="submission" date="2020-10" db="EMBL/GenBank/DDBJ databases">
        <title>Connecting structure to function with the recovery of over 1000 high-quality activated sludge metagenome-assembled genomes encoding full-length rRNA genes using long-read sequencing.</title>
        <authorList>
            <person name="Singleton C.M."/>
            <person name="Petriglieri F."/>
            <person name="Kristensen J.M."/>
            <person name="Kirkegaard R.H."/>
            <person name="Michaelsen T.Y."/>
            <person name="Andersen M.H."/>
            <person name="Karst S.M."/>
            <person name="Dueholm M.S."/>
            <person name="Nielsen P.H."/>
            <person name="Albertsen M."/>
        </authorList>
    </citation>
    <scope>NUCLEOTIDE SEQUENCE [LARGE SCALE GENOMIC DNA]</scope>
    <source>
        <strain evidence="16">OdNE_18-Q3-R46-58_MAXAC.008</strain>
    </source>
</reference>
<comment type="subcellular location">
    <subcellularLocation>
        <location evidence="2">Membrane</location>
    </subcellularLocation>
</comment>
<keyword evidence="6 13" id="KW-0812">Transmembrane</keyword>
<feature type="transmembrane region" description="Helical" evidence="13">
    <location>
        <begin position="63"/>
        <end position="84"/>
    </location>
</feature>
<dbReference type="EC" id="2.7.13.3" evidence="3"/>
<comment type="catalytic activity">
    <reaction evidence="1">
        <text>ATP + protein L-histidine = ADP + protein N-phospho-L-histidine.</text>
        <dbReference type="EC" id="2.7.13.3"/>
    </reaction>
</comment>
<keyword evidence="4 12" id="KW-0597">Phosphoprotein</keyword>
<proteinExistence type="predicted"/>
<evidence type="ECO:0000256" key="9">
    <source>
        <dbReference type="ARBA" id="ARBA00022840"/>
    </source>
</evidence>
<dbReference type="EMBL" id="JADKCH010000019">
    <property type="protein sequence ID" value="MBK8573461.1"/>
    <property type="molecule type" value="Genomic_DNA"/>
</dbReference>
<keyword evidence="5" id="KW-0808">Transferase</keyword>
<accession>A0A936F3Q5</accession>
<feature type="transmembrane region" description="Helical" evidence="13">
    <location>
        <begin position="127"/>
        <end position="143"/>
    </location>
</feature>
<dbReference type="InterPro" id="IPR005467">
    <property type="entry name" value="His_kinase_dom"/>
</dbReference>
<dbReference type="FunFam" id="3.30.565.10:FF:000010">
    <property type="entry name" value="Sensor histidine kinase RcsC"/>
    <property type="match status" value="1"/>
</dbReference>
<evidence type="ECO:0000256" key="11">
    <source>
        <dbReference type="ARBA" id="ARBA00023136"/>
    </source>
</evidence>
<evidence type="ECO:0000256" key="8">
    <source>
        <dbReference type="ARBA" id="ARBA00022777"/>
    </source>
</evidence>
<dbReference type="Proteomes" id="UP000709959">
    <property type="component" value="Unassembled WGS sequence"/>
</dbReference>
<evidence type="ECO:0000313" key="16">
    <source>
        <dbReference type="EMBL" id="MBK8573461.1"/>
    </source>
</evidence>
<gene>
    <name evidence="16" type="ORF">IPN91_12675</name>
</gene>
<dbReference type="CDD" id="cd17546">
    <property type="entry name" value="REC_hyHK_CKI1_RcsC-like"/>
    <property type="match status" value="1"/>
</dbReference>
<keyword evidence="10 13" id="KW-1133">Transmembrane helix</keyword>
<dbReference type="InterPro" id="IPR004358">
    <property type="entry name" value="Sig_transdc_His_kin-like_C"/>
</dbReference>
<dbReference type="InterPro" id="IPR036890">
    <property type="entry name" value="HATPase_C_sf"/>
</dbReference>
<evidence type="ECO:0000256" key="1">
    <source>
        <dbReference type="ARBA" id="ARBA00000085"/>
    </source>
</evidence>
<dbReference type="InterPro" id="IPR003594">
    <property type="entry name" value="HATPase_dom"/>
</dbReference>
<dbReference type="Gene3D" id="1.10.287.130">
    <property type="match status" value="1"/>
</dbReference>
<evidence type="ECO:0000259" key="14">
    <source>
        <dbReference type="PROSITE" id="PS50109"/>
    </source>
</evidence>
<feature type="domain" description="Response regulatory" evidence="15">
    <location>
        <begin position="477"/>
        <end position="595"/>
    </location>
</feature>
<protein>
    <recommendedName>
        <fullName evidence="3">histidine kinase</fullName>
        <ecNumber evidence="3">2.7.13.3</ecNumber>
    </recommendedName>
</protein>
<dbReference type="PANTHER" id="PTHR43047:SF78">
    <property type="entry name" value="SENSORY_REGULATORY PROTEIN RPFC"/>
    <property type="match status" value="1"/>
</dbReference>
<dbReference type="GO" id="GO:0000155">
    <property type="term" value="F:phosphorelay sensor kinase activity"/>
    <property type="evidence" value="ECO:0007669"/>
    <property type="project" value="InterPro"/>
</dbReference>
<dbReference type="SUPFAM" id="SSF47384">
    <property type="entry name" value="Homodimeric domain of signal transducing histidine kinase"/>
    <property type="match status" value="1"/>
</dbReference>
<dbReference type="Pfam" id="PF00072">
    <property type="entry name" value="Response_reg"/>
    <property type="match status" value="1"/>
</dbReference>
<dbReference type="PANTHER" id="PTHR43047">
    <property type="entry name" value="TWO-COMPONENT HISTIDINE PROTEIN KINASE"/>
    <property type="match status" value="1"/>
</dbReference>
<name>A0A936F3Q5_9BACT</name>
<dbReference type="InterPro" id="IPR001789">
    <property type="entry name" value="Sig_transdc_resp-reg_receiver"/>
</dbReference>
<feature type="domain" description="Histidine kinase" evidence="14">
    <location>
        <begin position="236"/>
        <end position="459"/>
    </location>
</feature>
<evidence type="ECO:0000259" key="15">
    <source>
        <dbReference type="PROSITE" id="PS50110"/>
    </source>
</evidence>
<keyword evidence="7" id="KW-0547">Nucleotide-binding</keyword>
<dbReference type="FunFam" id="1.10.287.130:FF:000004">
    <property type="entry name" value="Ethylene receptor 1"/>
    <property type="match status" value="1"/>
</dbReference>
<dbReference type="SMART" id="SM00448">
    <property type="entry name" value="REC"/>
    <property type="match status" value="1"/>
</dbReference>
<dbReference type="Pfam" id="PF00512">
    <property type="entry name" value="HisKA"/>
    <property type="match status" value="1"/>
</dbReference>
<evidence type="ECO:0000256" key="13">
    <source>
        <dbReference type="SAM" id="Phobius"/>
    </source>
</evidence>
<evidence type="ECO:0000256" key="7">
    <source>
        <dbReference type="ARBA" id="ARBA00022741"/>
    </source>
</evidence>
<organism evidence="16 17">
    <name type="scientific">Candidatus Geothrix odensensis</name>
    <dbReference type="NCBI Taxonomy" id="2954440"/>
    <lineage>
        <taxon>Bacteria</taxon>
        <taxon>Pseudomonadati</taxon>
        <taxon>Acidobacteriota</taxon>
        <taxon>Holophagae</taxon>
        <taxon>Holophagales</taxon>
        <taxon>Holophagaceae</taxon>
        <taxon>Geothrix</taxon>
    </lineage>
</organism>
<dbReference type="GO" id="GO:0016020">
    <property type="term" value="C:membrane"/>
    <property type="evidence" value="ECO:0007669"/>
    <property type="project" value="UniProtKB-SubCell"/>
</dbReference>
<sequence>MLSGPLALSRWLGTFIDPATEAAFQEDLRPRLAAQLRFLAFLPALYLAAALFDFSTFGASGPFWGLTTLRLGVWGMVAISGALAKPGRSLGVAQGFLFTGVTLVSVTEVVEHHLLALIQGPSHPQDLPFIVLFVLGIYMMLPLPLRLSLAAALFGTVVFLGYLAAAEGPGAPKVGLQALYLLFANGVGVAFRATWNRIQRRDFALRTRLEQEVAERQAAEAEARRANEAKGRFLAVMSHEIRTPLNGVLGGVQLLQAPGLRPEQRQPVEIIARNGDLLARLLDDLLDLARIETGHLSVTREAFNCGDLLATVHGAHLPQARAKGLGFRVEQTGPTPPTLVGDALRLRQVLGNLVGNAVKFTDQGEVVLSLEVREASDPPRHLHCTFAVRDSGPGLAEEAQRRVFAPFEQGDMSIQRRHGGAGLGLAISRELVGAMGGELTLESVPGQGCRFAFRLVLPHGEEGPEPAEALQRTRPLGILVVDDVEANRIVATGLLGRLGHRALGVAGGGEALEALEGHSFDAVLLDLHMQDMDGLEALRRIRTHADPRVAGLPVFLSSADTEHACLQADLGAGVQGILPKPLRKERLAALLAGLATRAPEAARPDPGLVDTAHVARIRRDLGEETWARGLRACRDSAEACLEDLEQPGQVPQALHRLAGLAASYGMVGLHHLVRHAESQVAAGATCPVAEVQVGCRTSLRCLEQA</sequence>
<feature type="transmembrane region" description="Helical" evidence="13">
    <location>
        <begin position="96"/>
        <end position="115"/>
    </location>
</feature>